<feature type="domain" description="ML-like" evidence="2">
    <location>
        <begin position="56"/>
        <end position="142"/>
    </location>
</feature>
<keyword evidence="4" id="KW-1185">Reference proteome</keyword>
<proteinExistence type="predicted"/>
<keyword evidence="1" id="KW-0812">Transmembrane</keyword>
<keyword evidence="1" id="KW-0472">Membrane</keyword>
<comment type="caution">
    <text evidence="3">The sequence shown here is derived from an EMBL/GenBank/DDBJ whole genome shotgun (WGS) entry which is preliminary data.</text>
</comment>
<protein>
    <recommendedName>
        <fullName evidence="2">ML-like domain-containing protein</fullName>
    </recommendedName>
</protein>
<dbReference type="InterPro" id="IPR032800">
    <property type="entry name" value="TRP_N"/>
</dbReference>
<evidence type="ECO:0000313" key="4">
    <source>
        <dbReference type="Proteomes" id="UP000578531"/>
    </source>
</evidence>
<dbReference type="GO" id="GO:0009272">
    <property type="term" value="P:fungal-type cell wall biogenesis"/>
    <property type="evidence" value="ECO:0007669"/>
    <property type="project" value="TreeGrafter"/>
</dbReference>
<dbReference type="GO" id="GO:0055085">
    <property type="term" value="P:transmembrane transport"/>
    <property type="evidence" value="ECO:0007669"/>
    <property type="project" value="TreeGrafter"/>
</dbReference>
<gene>
    <name evidence="3" type="ORF">HO173_002085</name>
</gene>
<evidence type="ECO:0000259" key="2">
    <source>
        <dbReference type="SMART" id="SM01320"/>
    </source>
</evidence>
<dbReference type="SMART" id="SM01320">
    <property type="entry name" value="TRP_N"/>
    <property type="match status" value="1"/>
</dbReference>
<reference evidence="3 4" key="1">
    <citation type="journal article" date="2020" name="Genomics">
        <title>Complete, high-quality genomes from long-read metagenomic sequencing of two wolf lichen thalli reveals enigmatic genome architecture.</title>
        <authorList>
            <person name="McKenzie S.K."/>
            <person name="Walston R.F."/>
            <person name="Allen J.L."/>
        </authorList>
    </citation>
    <scope>NUCLEOTIDE SEQUENCE [LARGE SCALE GENOMIC DNA]</scope>
    <source>
        <strain evidence="3">WasteWater2</strain>
    </source>
</reference>
<dbReference type="InterPro" id="IPR040241">
    <property type="entry name" value="TRP_Flc/Pkd2-like"/>
</dbReference>
<feature type="transmembrane region" description="Helical" evidence="1">
    <location>
        <begin position="12"/>
        <end position="31"/>
    </location>
</feature>
<accession>A0A8H6L8D2</accession>
<name>A0A8H6L8D2_9LECA</name>
<organism evidence="3 4">
    <name type="scientific">Letharia columbiana</name>
    <dbReference type="NCBI Taxonomy" id="112416"/>
    <lineage>
        <taxon>Eukaryota</taxon>
        <taxon>Fungi</taxon>
        <taxon>Dikarya</taxon>
        <taxon>Ascomycota</taxon>
        <taxon>Pezizomycotina</taxon>
        <taxon>Lecanoromycetes</taxon>
        <taxon>OSLEUM clade</taxon>
        <taxon>Lecanoromycetidae</taxon>
        <taxon>Lecanorales</taxon>
        <taxon>Lecanorineae</taxon>
        <taxon>Parmeliaceae</taxon>
        <taxon>Letharia</taxon>
    </lineage>
</organism>
<sequence length="142" mass="15824">MSPPHSTSSGRSWSAVLLLIVSFLSLIDLTLTNDNLWIQTTNSAGETIWLRDDRKPALYTQDFGDCLGSSLINVTRFDAAYYQDNMTVLFHLEGNTNVANESIMMYIGVFAYGESRFDLTFNPCNAQIYSLCPMNSSVPISC</sequence>
<evidence type="ECO:0000256" key="1">
    <source>
        <dbReference type="SAM" id="Phobius"/>
    </source>
</evidence>
<dbReference type="GeneID" id="59283759"/>
<dbReference type="Proteomes" id="UP000578531">
    <property type="component" value="Unassembled WGS sequence"/>
</dbReference>
<dbReference type="GO" id="GO:0016020">
    <property type="term" value="C:membrane"/>
    <property type="evidence" value="ECO:0007669"/>
    <property type="project" value="TreeGrafter"/>
</dbReference>
<dbReference type="PANTHER" id="PTHR31145">
    <property type="entry name" value="INTEGRAL MEMBRANE PROTEIN (AFU_ORTHOLOGUE AFUA_7G01610)"/>
    <property type="match status" value="1"/>
</dbReference>
<dbReference type="EMBL" id="JACCJC010000005">
    <property type="protein sequence ID" value="KAF6239541.1"/>
    <property type="molecule type" value="Genomic_DNA"/>
</dbReference>
<dbReference type="OrthoDB" id="5377623at2759"/>
<evidence type="ECO:0000313" key="3">
    <source>
        <dbReference type="EMBL" id="KAF6239541.1"/>
    </source>
</evidence>
<dbReference type="PANTHER" id="PTHR31145:SF7">
    <property type="entry name" value="TRP-LIKE ION CHANNEL"/>
    <property type="match status" value="1"/>
</dbReference>
<dbReference type="Pfam" id="PF14558">
    <property type="entry name" value="TRP_N"/>
    <property type="match status" value="1"/>
</dbReference>
<keyword evidence="1" id="KW-1133">Transmembrane helix</keyword>
<dbReference type="RefSeq" id="XP_037168816.1">
    <property type="nucleotide sequence ID" value="XM_037304021.1"/>
</dbReference>
<dbReference type="AlphaFoldDB" id="A0A8H6L8D2"/>